<evidence type="ECO:0000313" key="2">
    <source>
        <dbReference type="Proteomes" id="UP001596337"/>
    </source>
</evidence>
<name>A0ABW2C049_9PSEU</name>
<sequence length="260" mass="27396">MTLGDDLAEDVLAATLPDREVRCYPAVLSSESVALAWAREGAPHGAVVTAGYQVSPRGRGGVPWTVDPARDVCFSLVLRPDLPVAREGWLYTTAVSGLADRQNDATITWPDEVHTVRGRAAAVGAWVELGPDGVRWAVLTVLLSGVDADGPDGPDGAAGRAAELSRAVRAIEHRLAADADDVLADYRARCDTLGRRVRARMIPLGPAGPRVEGDAVDVLSDGSLTIRTDRGSRVAVRPQNLGVLDVLSADEPSAATPDDR</sequence>
<organism evidence="1 2">
    <name type="scientific">Haloechinothrix salitolerans</name>
    <dbReference type="NCBI Taxonomy" id="926830"/>
    <lineage>
        <taxon>Bacteria</taxon>
        <taxon>Bacillati</taxon>
        <taxon>Actinomycetota</taxon>
        <taxon>Actinomycetes</taxon>
        <taxon>Pseudonocardiales</taxon>
        <taxon>Pseudonocardiaceae</taxon>
        <taxon>Haloechinothrix</taxon>
    </lineage>
</organism>
<dbReference type="SUPFAM" id="SSF55681">
    <property type="entry name" value="Class II aaRS and biotin synthetases"/>
    <property type="match status" value="1"/>
</dbReference>
<evidence type="ECO:0000313" key="1">
    <source>
        <dbReference type="EMBL" id="MFC6868513.1"/>
    </source>
</evidence>
<dbReference type="RefSeq" id="WP_345392665.1">
    <property type="nucleotide sequence ID" value="NZ_BAABLA010000011.1"/>
</dbReference>
<accession>A0ABW2C049</accession>
<comment type="caution">
    <text evidence="1">The sequence shown here is derived from an EMBL/GenBank/DDBJ whole genome shotgun (WGS) entry which is preliminary data.</text>
</comment>
<gene>
    <name evidence="1" type="ORF">ACFQGD_15330</name>
</gene>
<proteinExistence type="predicted"/>
<protein>
    <recommendedName>
        <fullName evidence="3">BirA family transcriptional regulator, biotin operon repressor / biotin-[acetyl-CoA-carboxylase] ligase</fullName>
    </recommendedName>
</protein>
<dbReference type="Gene3D" id="2.30.30.100">
    <property type="match status" value="1"/>
</dbReference>
<dbReference type="Gene3D" id="3.30.930.10">
    <property type="entry name" value="Bira Bifunctional Protein, Domain 2"/>
    <property type="match status" value="1"/>
</dbReference>
<dbReference type="Proteomes" id="UP001596337">
    <property type="component" value="Unassembled WGS sequence"/>
</dbReference>
<dbReference type="InterPro" id="IPR045864">
    <property type="entry name" value="aa-tRNA-synth_II/BPL/LPL"/>
</dbReference>
<dbReference type="EMBL" id="JBHSXX010000001">
    <property type="protein sequence ID" value="MFC6868513.1"/>
    <property type="molecule type" value="Genomic_DNA"/>
</dbReference>
<evidence type="ECO:0008006" key="3">
    <source>
        <dbReference type="Google" id="ProtNLM"/>
    </source>
</evidence>
<reference evidence="2" key="1">
    <citation type="journal article" date="2019" name="Int. J. Syst. Evol. Microbiol.">
        <title>The Global Catalogue of Microorganisms (GCM) 10K type strain sequencing project: providing services to taxonomists for standard genome sequencing and annotation.</title>
        <authorList>
            <consortium name="The Broad Institute Genomics Platform"/>
            <consortium name="The Broad Institute Genome Sequencing Center for Infectious Disease"/>
            <person name="Wu L."/>
            <person name="Ma J."/>
        </authorList>
    </citation>
    <scope>NUCLEOTIDE SEQUENCE [LARGE SCALE GENOMIC DNA]</scope>
    <source>
        <strain evidence="2">KCTC 32255</strain>
    </source>
</reference>
<keyword evidence="2" id="KW-1185">Reference proteome</keyword>